<keyword evidence="2" id="KW-0805">Transcription regulation</keyword>
<keyword evidence="3" id="KW-0238">DNA-binding</keyword>
<dbReference type="SMART" id="SM00353">
    <property type="entry name" value="HLH"/>
    <property type="match status" value="1"/>
</dbReference>
<dbReference type="Pfam" id="PF00010">
    <property type="entry name" value="HLH"/>
    <property type="match status" value="1"/>
</dbReference>
<reference evidence="8" key="1">
    <citation type="submission" date="2022-04" db="EMBL/GenBank/DDBJ databases">
        <title>Carnegiea gigantea Genome sequencing and assembly v2.</title>
        <authorList>
            <person name="Copetti D."/>
            <person name="Sanderson M.J."/>
            <person name="Burquez A."/>
            <person name="Wojciechowski M.F."/>
        </authorList>
    </citation>
    <scope>NUCLEOTIDE SEQUENCE</scope>
    <source>
        <strain evidence="8">SGP5-SGP5p</strain>
        <tissue evidence="8">Aerial part</tissue>
    </source>
</reference>
<dbReference type="EMBL" id="JAKOGI010000036">
    <property type="protein sequence ID" value="KAJ8447600.1"/>
    <property type="molecule type" value="Genomic_DNA"/>
</dbReference>
<dbReference type="GO" id="GO:0005634">
    <property type="term" value="C:nucleus"/>
    <property type="evidence" value="ECO:0007669"/>
    <property type="project" value="UniProtKB-SubCell"/>
</dbReference>
<feature type="region of interest" description="Disordered" evidence="6">
    <location>
        <begin position="1"/>
        <end position="49"/>
    </location>
</feature>
<dbReference type="GO" id="GO:0046983">
    <property type="term" value="F:protein dimerization activity"/>
    <property type="evidence" value="ECO:0007669"/>
    <property type="project" value="InterPro"/>
</dbReference>
<evidence type="ECO:0000256" key="1">
    <source>
        <dbReference type="ARBA" id="ARBA00004123"/>
    </source>
</evidence>
<protein>
    <recommendedName>
        <fullName evidence="7">BHLH domain-containing protein</fullName>
    </recommendedName>
</protein>
<keyword evidence="9" id="KW-1185">Reference proteome</keyword>
<feature type="domain" description="BHLH" evidence="7">
    <location>
        <begin position="33"/>
        <end position="82"/>
    </location>
</feature>
<dbReference type="Gene3D" id="4.10.280.10">
    <property type="entry name" value="Helix-loop-helix DNA-binding domain"/>
    <property type="match status" value="1"/>
</dbReference>
<dbReference type="InterPro" id="IPR036638">
    <property type="entry name" value="HLH_DNA-bd_sf"/>
</dbReference>
<evidence type="ECO:0000313" key="9">
    <source>
        <dbReference type="Proteomes" id="UP001153076"/>
    </source>
</evidence>
<proteinExistence type="predicted"/>
<evidence type="ECO:0000313" key="8">
    <source>
        <dbReference type="EMBL" id="KAJ8447600.1"/>
    </source>
</evidence>
<dbReference type="InterPro" id="IPR031066">
    <property type="entry name" value="bHLH_ALC-like_plant"/>
</dbReference>
<dbReference type="InterPro" id="IPR011598">
    <property type="entry name" value="bHLH_dom"/>
</dbReference>
<dbReference type="OrthoDB" id="968262at2759"/>
<feature type="compositionally biased region" description="Basic residues" evidence="6">
    <location>
        <begin position="36"/>
        <end position="49"/>
    </location>
</feature>
<evidence type="ECO:0000259" key="7">
    <source>
        <dbReference type="PROSITE" id="PS50888"/>
    </source>
</evidence>
<keyword evidence="4" id="KW-0804">Transcription</keyword>
<gene>
    <name evidence="8" type="ORF">Cgig2_031654</name>
</gene>
<evidence type="ECO:0000256" key="5">
    <source>
        <dbReference type="ARBA" id="ARBA00023242"/>
    </source>
</evidence>
<comment type="caution">
    <text evidence="8">The sequence shown here is derived from an EMBL/GenBank/DDBJ whole genome shotgun (WGS) entry which is preliminary data.</text>
</comment>
<dbReference type="SUPFAM" id="SSF47459">
    <property type="entry name" value="HLH, helix-loop-helix DNA-binding domain"/>
    <property type="match status" value="1"/>
</dbReference>
<evidence type="ECO:0000256" key="4">
    <source>
        <dbReference type="ARBA" id="ARBA00023163"/>
    </source>
</evidence>
<organism evidence="8 9">
    <name type="scientific">Carnegiea gigantea</name>
    <dbReference type="NCBI Taxonomy" id="171969"/>
    <lineage>
        <taxon>Eukaryota</taxon>
        <taxon>Viridiplantae</taxon>
        <taxon>Streptophyta</taxon>
        <taxon>Embryophyta</taxon>
        <taxon>Tracheophyta</taxon>
        <taxon>Spermatophyta</taxon>
        <taxon>Magnoliopsida</taxon>
        <taxon>eudicotyledons</taxon>
        <taxon>Gunneridae</taxon>
        <taxon>Pentapetalae</taxon>
        <taxon>Caryophyllales</taxon>
        <taxon>Cactineae</taxon>
        <taxon>Cactaceae</taxon>
        <taxon>Cactoideae</taxon>
        <taxon>Echinocereeae</taxon>
        <taxon>Carnegiea</taxon>
    </lineage>
</organism>
<evidence type="ECO:0000256" key="6">
    <source>
        <dbReference type="SAM" id="MobiDB-lite"/>
    </source>
</evidence>
<dbReference type="PANTHER" id="PTHR45855">
    <property type="entry name" value="TRANSCRIPTION FACTOR PIF1-RELATED"/>
    <property type="match status" value="1"/>
</dbReference>
<dbReference type="AlphaFoldDB" id="A0A9Q1QPH3"/>
<keyword evidence="5" id="KW-0539">Nucleus</keyword>
<dbReference type="PROSITE" id="PS50888">
    <property type="entry name" value="BHLH"/>
    <property type="match status" value="1"/>
</dbReference>
<sequence>MRKAEGTHKKQSKGKQAQGPKENGLSEECNFDDSIRKKRRSERRRRKRINAKLKTLQQLIPNSDKRDQASILGDAIKCIQSLKFQLDMILKLSGRNQLQATCLPQTHPSMMSPAYGIRAARQFQMGPSDYGLMVPPQSVQVASIRQPRVAAPPILCPQGYFPSAGATGSFPPHFDPHQQHSVPSSSNQPPPPLT</sequence>
<feature type="region of interest" description="Disordered" evidence="6">
    <location>
        <begin position="166"/>
        <end position="194"/>
    </location>
</feature>
<dbReference type="Proteomes" id="UP001153076">
    <property type="component" value="Unassembled WGS sequence"/>
</dbReference>
<dbReference type="GO" id="GO:0003677">
    <property type="term" value="F:DNA binding"/>
    <property type="evidence" value="ECO:0007669"/>
    <property type="project" value="UniProtKB-KW"/>
</dbReference>
<accession>A0A9Q1QPH3</accession>
<evidence type="ECO:0000256" key="3">
    <source>
        <dbReference type="ARBA" id="ARBA00023125"/>
    </source>
</evidence>
<name>A0A9Q1QPH3_9CARY</name>
<evidence type="ECO:0000256" key="2">
    <source>
        <dbReference type="ARBA" id="ARBA00023015"/>
    </source>
</evidence>
<comment type="subcellular location">
    <subcellularLocation>
        <location evidence="1">Nucleus</location>
    </subcellularLocation>
</comment>